<dbReference type="Gene3D" id="3.30.420.10">
    <property type="entry name" value="Ribonuclease H-like superfamily/Ribonuclease H"/>
    <property type="match status" value="1"/>
</dbReference>
<accession>A0A922SC06</accession>
<dbReference type="AlphaFoldDB" id="A0A922SC06"/>
<gene>
    <name evidence="1" type="ORF">HF086_002902</name>
</gene>
<comment type="caution">
    <text evidence="1">The sequence shown here is derived from an EMBL/GenBank/DDBJ whole genome shotgun (WGS) entry which is preliminary data.</text>
</comment>
<reference evidence="1" key="1">
    <citation type="journal article" date="2021" name="G3 (Bethesda)">
        <title>Genome and transcriptome analysis of the beet armyworm Spodoptera exigua reveals targets for pest control. .</title>
        <authorList>
            <person name="Simon S."/>
            <person name="Breeschoten T."/>
            <person name="Jansen H.J."/>
            <person name="Dirks R.P."/>
            <person name="Schranz M.E."/>
            <person name="Ros V.I.D."/>
        </authorList>
    </citation>
    <scope>NUCLEOTIDE SEQUENCE</scope>
    <source>
        <strain evidence="1">TB_SE_WUR_2020</strain>
    </source>
</reference>
<dbReference type="EMBL" id="JACEFF010000719">
    <property type="protein sequence ID" value="KAH9632267.1"/>
    <property type="molecule type" value="Genomic_DNA"/>
</dbReference>
<evidence type="ECO:0000313" key="2">
    <source>
        <dbReference type="Proteomes" id="UP000814243"/>
    </source>
</evidence>
<organism evidence="1 2">
    <name type="scientific">Spodoptera exigua</name>
    <name type="common">Beet armyworm</name>
    <name type="synonym">Noctua fulgens</name>
    <dbReference type="NCBI Taxonomy" id="7107"/>
    <lineage>
        <taxon>Eukaryota</taxon>
        <taxon>Metazoa</taxon>
        <taxon>Ecdysozoa</taxon>
        <taxon>Arthropoda</taxon>
        <taxon>Hexapoda</taxon>
        <taxon>Insecta</taxon>
        <taxon>Pterygota</taxon>
        <taxon>Neoptera</taxon>
        <taxon>Endopterygota</taxon>
        <taxon>Lepidoptera</taxon>
        <taxon>Glossata</taxon>
        <taxon>Ditrysia</taxon>
        <taxon>Noctuoidea</taxon>
        <taxon>Noctuidae</taxon>
        <taxon>Amphipyrinae</taxon>
        <taxon>Spodoptera</taxon>
    </lineage>
</organism>
<proteinExistence type="predicted"/>
<evidence type="ECO:0000313" key="1">
    <source>
        <dbReference type="EMBL" id="KAH9632267.1"/>
    </source>
</evidence>
<dbReference type="InterPro" id="IPR036397">
    <property type="entry name" value="RNaseH_sf"/>
</dbReference>
<dbReference type="GO" id="GO:0003676">
    <property type="term" value="F:nucleic acid binding"/>
    <property type="evidence" value="ECO:0007669"/>
    <property type="project" value="InterPro"/>
</dbReference>
<sequence length="97" mass="11087">MARSPNLNPIENLWGLIVQKWDNRAERTKEALVTHCEQYSTQRLQCADGEVVIDINDNCDDNGDSIMMPNDVFINTIRGLNIQHKLKTITTTTKFIP</sequence>
<dbReference type="Proteomes" id="UP000814243">
    <property type="component" value="Unassembled WGS sequence"/>
</dbReference>
<name>A0A922SC06_SPOEX</name>
<protein>
    <submittedName>
        <fullName evidence="1">Uncharacterized protein</fullName>
    </submittedName>
</protein>